<sequence>MSLFITIAIVHIIALLSPGPDFFFVSQTAVSRSRHEAMAGVAGIALGVAIWAALALLGLQWLLHRLAWLERLITLSGGLYLCWMGLKMLRGAFARPAPGANTAPETVPVGAGTWRSLRNGLFTNLANPKVVVYFGSIFSAFVGEGVPAGARWGLWTMVVAETLLWFSLVAGCFALPVIRRGYLRISRWIDGCAGAVFMLFGLHLIFSSRSA</sequence>
<evidence type="ECO:0000313" key="8">
    <source>
        <dbReference type="EMBL" id="MFK2900076.1"/>
    </source>
</evidence>
<dbReference type="PANTHER" id="PTHR30086">
    <property type="entry name" value="ARGININE EXPORTER PROTEIN ARGO"/>
    <property type="match status" value="1"/>
</dbReference>
<dbReference type="RefSeq" id="WP_404546478.1">
    <property type="nucleotide sequence ID" value="NZ_JADIKJ010000006.1"/>
</dbReference>
<keyword evidence="9" id="KW-1185">Reference proteome</keyword>
<evidence type="ECO:0000256" key="3">
    <source>
        <dbReference type="ARBA" id="ARBA00022475"/>
    </source>
</evidence>
<name>A0ABW8JG55_9GAMM</name>
<dbReference type="Pfam" id="PF01810">
    <property type="entry name" value="LysE"/>
    <property type="match status" value="1"/>
</dbReference>
<evidence type="ECO:0000256" key="7">
    <source>
        <dbReference type="SAM" id="Phobius"/>
    </source>
</evidence>
<feature type="transmembrane region" description="Helical" evidence="7">
    <location>
        <begin position="188"/>
        <end position="206"/>
    </location>
</feature>
<accession>A0ABW8JG55</accession>
<keyword evidence="4 7" id="KW-0812">Transmembrane</keyword>
<evidence type="ECO:0000256" key="2">
    <source>
        <dbReference type="ARBA" id="ARBA00007928"/>
    </source>
</evidence>
<proteinExistence type="inferred from homology"/>
<protein>
    <submittedName>
        <fullName evidence="8">LysE family transporter</fullName>
    </submittedName>
</protein>
<feature type="transmembrane region" description="Helical" evidence="7">
    <location>
        <begin position="68"/>
        <end position="86"/>
    </location>
</feature>
<comment type="caution">
    <text evidence="8">The sequence shown here is derived from an EMBL/GenBank/DDBJ whole genome shotgun (WGS) entry which is preliminary data.</text>
</comment>
<dbReference type="InterPro" id="IPR001123">
    <property type="entry name" value="LeuE-type"/>
</dbReference>
<gene>
    <name evidence="8" type="ORF">ISP15_06990</name>
</gene>
<evidence type="ECO:0000256" key="4">
    <source>
        <dbReference type="ARBA" id="ARBA00022692"/>
    </source>
</evidence>
<keyword evidence="5 7" id="KW-1133">Transmembrane helix</keyword>
<dbReference type="InterPro" id="IPR004778">
    <property type="entry name" value="Homoserine/Threonine_efflux"/>
</dbReference>
<evidence type="ECO:0000256" key="1">
    <source>
        <dbReference type="ARBA" id="ARBA00004651"/>
    </source>
</evidence>
<reference evidence="8 9" key="1">
    <citation type="submission" date="2020-10" db="EMBL/GenBank/DDBJ databases">
        <title>Phylogeny of dyella-like bacteria.</title>
        <authorList>
            <person name="Fu J."/>
        </authorList>
    </citation>
    <scope>NUCLEOTIDE SEQUENCE [LARGE SCALE GENOMIC DNA]</scope>
    <source>
        <strain evidence="8 9">JP1</strain>
    </source>
</reference>
<organism evidence="8 9">
    <name type="scientific">Dyella jejuensis</name>
    <dbReference type="NCBI Taxonomy" id="1432009"/>
    <lineage>
        <taxon>Bacteria</taxon>
        <taxon>Pseudomonadati</taxon>
        <taxon>Pseudomonadota</taxon>
        <taxon>Gammaproteobacteria</taxon>
        <taxon>Lysobacterales</taxon>
        <taxon>Rhodanobacteraceae</taxon>
        <taxon>Dyella</taxon>
    </lineage>
</organism>
<dbReference type="PANTHER" id="PTHR30086:SF19">
    <property type="entry name" value="THREONINE EFFLUX PROTEIN"/>
    <property type="match status" value="1"/>
</dbReference>
<evidence type="ECO:0000313" key="9">
    <source>
        <dbReference type="Proteomes" id="UP001620461"/>
    </source>
</evidence>
<comment type="subcellular location">
    <subcellularLocation>
        <location evidence="1">Cell membrane</location>
        <topology evidence="1">Multi-pass membrane protein</topology>
    </subcellularLocation>
</comment>
<feature type="transmembrane region" description="Helical" evidence="7">
    <location>
        <begin position="6"/>
        <end position="25"/>
    </location>
</feature>
<comment type="similarity">
    <text evidence="2">Belongs to the Rht family.</text>
</comment>
<evidence type="ECO:0000256" key="5">
    <source>
        <dbReference type="ARBA" id="ARBA00022989"/>
    </source>
</evidence>
<evidence type="ECO:0000256" key="6">
    <source>
        <dbReference type="ARBA" id="ARBA00023136"/>
    </source>
</evidence>
<feature type="transmembrane region" description="Helical" evidence="7">
    <location>
        <begin position="154"/>
        <end position="176"/>
    </location>
</feature>
<feature type="transmembrane region" description="Helical" evidence="7">
    <location>
        <begin position="130"/>
        <end position="148"/>
    </location>
</feature>
<feature type="transmembrane region" description="Helical" evidence="7">
    <location>
        <begin position="37"/>
        <end position="62"/>
    </location>
</feature>
<dbReference type="EMBL" id="JADIKJ010000006">
    <property type="protein sequence ID" value="MFK2900076.1"/>
    <property type="molecule type" value="Genomic_DNA"/>
</dbReference>
<dbReference type="Proteomes" id="UP001620461">
    <property type="component" value="Unassembled WGS sequence"/>
</dbReference>
<dbReference type="NCBIfam" id="TIGR00949">
    <property type="entry name" value="2A76"/>
    <property type="match status" value="1"/>
</dbReference>
<keyword evidence="3" id="KW-1003">Cell membrane</keyword>
<keyword evidence="6 7" id="KW-0472">Membrane</keyword>